<feature type="transmembrane region" description="Helical" evidence="1">
    <location>
        <begin position="12"/>
        <end position="29"/>
    </location>
</feature>
<dbReference type="Proteomes" id="UP001501444">
    <property type="component" value="Unassembled WGS sequence"/>
</dbReference>
<dbReference type="EMBL" id="BAAARV010000019">
    <property type="protein sequence ID" value="GAA2339752.1"/>
    <property type="molecule type" value="Genomic_DNA"/>
</dbReference>
<sequence>MYVVFGETGTDWVHWAVSLALGVAFSAYVPEWTVPVAALVVPPHDHPDSPDSNPGSPIGFVAALAGSTTAEIAATAAVTHAAPIARPLHLRMH</sequence>
<keyword evidence="1" id="KW-1133">Transmembrane helix</keyword>
<reference evidence="3" key="1">
    <citation type="journal article" date="2019" name="Int. J. Syst. Evol. Microbiol.">
        <title>The Global Catalogue of Microorganisms (GCM) 10K type strain sequencing project: providing services to taxonomists for standard genome sequencing and annotation.</title>
        <authorList>
            <consortium name="The Broad Institute Genomics Platform"/>
            <consortium name="The Broad Institute Genome Sequencing Center for Infectious Disease"/>
            <person name="Wu L."/>
            <person name="Ma J."/>
        </authorList>
    </citation>
    <scope>NUCLEOTIDE SEQUENCE [LARGE SCALE GENOMIC DNA]</scope>
    <source>
        <strain evidence="3">JCM 3272</strain>
    </source>
</reference>
<protein>
    <submittedName>
        <fullName evidence="2">Uncharacterized protein</fullName>
    </submittedName>
</protein>
<organism evidence="2 3">
    <name type="scientific">Dactylosporangium salmoneum</name>
    <dbReference type="NCBI Taxonomy" id="53361"/>
    <lineage>
        <taxon>Bacteria</taxon>
        <taxon>Bacillati</taxon>
        <taxon>Actinomycetota</taxon>
        <taxon>Actinomycetes</taxon>
        <taxon>Micromonosporales</taxon>
        <taxon>Micromonosporaceae</taxon>
        <taxon>Dactylosporangium</taxon>
    </lineage>
</organism>
<gene>
    <name evidence="2" type="ORF">GCM10010170_022130</name>
</gene>
<comment type="caution">
    <text evidence="2">The sequence shown here is derived from an EMBL/GenBank/DDBJ whole genome shotgun (WGS) entry which is preliminary data.</text>
</comment>
<evidence type="ECO:0000256" key="1">
    <source>
        <dbReference type="SAM" id="Phobius"/>
    </source>
</evidence>
<accession>A0ABP5SVG5</accession>
<evidence type="ECO:0000313" key="2">
    <source>
        <dbReference type="EMBL" id="GAA2339752.1"/>
    </source>
</evidence>
<evidence type="ECO:0000313" key="3">
    <source>
        <dbReference type="Proteomes" id="UP001501444"/>
    </source>
</evidence>
<name>A0ABP5SVG5_9ACTN</name>
<proteinExistence type="predicted"/>
<keyword evidence="1" id="KW-0812">Transmembrane</keyword>
<keyword evidence="1" id="KW-0472">Membrane</keyword>
<keyword evidence="3" id="KW-1185">Reference proteome</keyword>